<keyword evidence="2" id="KW-1185">Reference proteome</keyword>
<protein>
    <submittedName>
        <fullName evidence="1">Uncharacterized protein</fullName>
    </submittedName>
</protein>
<gene>
    <name evidence="1" type="ORF">ACFSAS_00210</name>
</gene>
<evidence type="ECO:0000313" key="1">
    <source>
        <dbReference type="EMBL" id="MFD1684032.1"/>
    </source>
</evidence>
<proteinExistence type="predicted"/>
<accession>A0ABD6DRY7</accession>
<dbReference type="Proteomes" id="UP001597092">
    <property type="component" value="Unassembled WGS sequence"/>
</dbReference>
<dbReference type="EMBL" id="JBHUDP010000001">
    <property type="protein sequence ID" value="MFD1684032.1"/>
    <property type="molecule type" value="Genomic_DNA"/>
</dbReference>
<dbReference type="AlphaFoldDB" id="A0ABD6DRY7"/>
<sequence length="65" mass="7464">MREDPRSVIDHRSEAPVDARVAGHLVVRPFDPDVFPSERGHREDGEWAQRPRLVRREGTIPLPVT</sequence>
<organism evidence="1 2">
    <name type="scientific">Halobellus litoreus</name>
    <dbReference type="NCBI Taxonomy" id="755310"/>
    <lineage>
        <taxon>Archaea</taxon>
        <taxon>Methanobacteriati</taxon>
        <taxon>Methanobacteriota</taxon>
        <taxon>Stenosarchaea group</taxon>
        <taxon>Halobacteria</taxon>
        <taxon>Halobacteriales</taxon>
        <taxon>Haloferacaceae</taxon>
        <taxon>Halobellus</taxon>
    </lineage>
</organism>
<dbReference type="RefSeq" id="WP_256308461.1">
    <property type="nucleotide sequence ID" value="NZ_JANHAW010000002.1"/>
</dbReference>
<evidence type="ECO:0000313" key="2">
    <source>
        <dbReference type="Proteomes" id="UP001597092"/>
    </source>
</evidence>
<name>A0ABD6DRY7_9EURY</name>
<comment type="caution">
    <text evidence="1">The sequence shown here is derived from an EMBL/GenBank/DDBJ whole genome shotgun (WGS) entry which is preliminary data.</text>
</comment>
<reference evidence="1 2" key="1">
    <citation type="journal article" date="2019" name="Int. J. Syst. Evol. Microbiol.">
        <title>The Global Catalogue of Microorganisms (GCM) 10K type strain sequencing project: providing services to taxonomists for standard genome sequencing and annotation.</title>
        <authorList>
            <consortium name="The Broad Institute Genomics Platform"/>
            <consortium name="The Broad Institute Genome Sequencing Center for Infectious Disease"/>
            <person name="Wu L."/>
            <person name="Ma J."/>
        </authorList>
    </citation>
    <scope>NUCLEOTIDE SEQUENCE [LARGE SCALE GENOMIC DNA]</scope>
    <source>
        <strain evidence="1 2">CGMCC 1.10387</strain>
    </source>
</reference>